<name>A0A7V4UED4_CALAY</name>
<dbReference type="SUPFAM" id="SSF49785">
    <property type="entry name" value="Galactose-binding domain-like"/>
    <property type="match status" value="1"/>
</dbReference>
<dbReference type="InterPro" id="IPR008979">
    <property type="entry name" value="Galactose-bd-like_sf"/>
</dbReference>
<dbReference type="EMBL" id="DRQG01000105">
    <property type="protein sequence ID" value="HGY56257.1"/>
    <property type="molecule type" value="Genomic_DNA"/>
</dbReference>
<keyword evidence="1" id="KW-0812">Transmembrane</keyword>
<dbReference type="AlphaFoldDB" id="A0A7V4UED4"/>
<sequence>MVSGAHLFRKHPVNMSGTLRKYLLLAAILIGSTFLFVSGPDYYSSRSVRALWDLGHILLFGLITYFLLSFSQWLRSKPYITQIFLILLFTFFTGVATELAQLDTNRTPELGDLLRDLLGSWIVLVFYQGRNLKYAKVMHLFTVLLIGMALWPLGRAVSDEWTAKKQFPLLSDFETYFETDRWEATAFKERSMQYAAHGSYSLKCRITPQKYSGFALKYFPGYWQNYRYLNFRIFSESASSIRLHCRIHDEHHLKNNQPYNDRFNTVLSVEPGWNNYRLSLEEVKRTPEGREMDMSRIKSLAFFVTDLTKPAYVYIDYVYLN</sequence>
<comment type="caution">
    <text evidence="2">The sequence shown here is derived from an EMBL/GenBank/DDBJ whole genome shotgun (WGS) entry which is preliminary data.</text>
</comment>
<evidence type="ECO:0000256" key="1">
    <source>
        <dbReference type="SAM" id="Phobius"/>
    </source>
</evidence>
<accession>A0A7V4UED4</accession>
<reference evidence="2" key="1">
    <citation type="journal article" date="2020" name="mSystems">
        <title>Genome- and Community-Level Interaction Insights into Carbon Utilization and Element Cycling Functions of Hydrothermarchaeota in Hydrothermal Sediment.</title>
        <authorList>
            <person name="Zhou Z."/>
            <person name="Liu Y."/>
            <person name="Xu W."/>
            <person name="Pan J."/>
            <person name="Luo Z.H."/>
            <person name="Li M."/>
        </authorList>
    </citation>
    <scope>NUCLEOTIDE SEQUENCE [LARGE SCALE GENOMIC DNA]</scope>
    <source>
        <strain evidence="2">HyVt-577</strain>
    </source>
</reference>
<keyword evidence="1" id="KW-1133">Transmembrane helix</keyword>
<feature type="transmembrane region" description="Helical" evidence="1">
    <location>
        <begin position="80"/>
        <end position="101"/>
    </location>
</feature>
<feature type="transmembrane region" description="Helical" evidence="1">
    <location>
        <begin position="137"/>
        <end position="154"/>
    </location>
</feature>
<organism evidence="2">
    <name type="scientific">Caldithrix abyssi</name>
    <dbReference type="NCBI Taxonomy" id="187145"/>
    <lineage>
        <taxon>Bacteria</taxon>
        <taxon>Pseudomonadati</taxon>
        <taxon>Calditrichota</taxon>
        <taxon>Calditrichia</taxon>
        <taxon>Calditrichales</taxon>
        <taxon>Calditrichaceae</taxon>
        <taxon>Caldithrix</taxon>
    </lineage>
</organism>
<evidence type="ECO:0000313" key="2">
    <source>
        <dbReference type="EMBL" id="HGY56257.1"/>
    </source>
</evidence>
<proteinExistence type="predicted"/>
<evidence type="ECO:0008006" key="3">
    <source>
        <dbReference type="Google" id="ProtNLM"/>
    </source>
</evidence>
<feature type="transmembrane region" description="Helical" evidence="1">
    <location>
        <begin position="21"/>
        <end position="38"/>
    </location>
</feature>
<gene>
    <name evidence="2" type="ORF">ENK44_11170</name>
</gene>
<protein>
    <recommendedName>
        <fullName evidence="3">VanZ-like domain-containing protein</fullName>
    </recommendedName>
</protein>
<dbReference type="Gene3D" id="2.60.120.430">
    <property type="entry name" value="Galactose-binding lectin"/>
    <property type="match status" value="1"/>
</dbReference>
<keyword evidence="1" id="KW-0472">Membrane</keyword>
<feature type="transmembrane region" description="Helical" evidence="1">
    <location>
        <begin position="50"/>
        <end position="68"/>
    </location>
</feature>
<dbReference type="Proteomes" id="UP000885779">
    <property type="component" value="Unassembled WGS sequence"/>
</dbReference>